<sequence>MHSIERGVALKASCNFQGGGPSVLINAHPACMQLPQDCPIVIAQGDKDEVYAVQRETAEALISTGSQDKTFLLWIGSSGLLPQAGQDPRRPARCPTRLPDEDDSSSSSGSSSSDGEGDRQGRVDRLASASRTGVLLEVMLPRQQERKPVLKSALTEDWEGTEDQFTPQTVLLHVYDLDEYQEANQLLSFAVDEPFGTLPAAGICGHVESAMSSATEKCRANSAAKNRRKQDRMDGRLREFAAIGRPQGIGNRLKKQPPTCAKNNEGAEILD</sequence>
<organism evidence="2 3">
    <name type="scientific">Prorocentrum cordatum</name>
    <dbReference type="NCBI Taxonomy" id="2364126"/>
    <lineage>
        <taxon>Eukaryota</taxon>
        <taxon>Sar</taxon>
        <taxon>Alveolata</taxon>
        <taxon>Dinophyceae</taxon>
        <taxon>Prorocentrales</taxon>
        <taxon>Prorocentraceae</taxon>
        <taxon>Prorocentrum</taxon>
    </lineage>
</organism>
<reference evidence="2" key="1">
    <citation type="submission" date="2023-10" db="EMBL/GenBank/DDBJ databases">
        <authorList>
            <person name="Chen Y."/>
            <person name="Shah S."/>
            <person name="Dougan E. K."/>
            <person name="Thang M."/>
            <person name="Chan C."/>
        </authorList>
    </citation>
    <scope>NUCLEOTIDE SEQUENCE [LARGE SCALE GENOMIC DNA]</scope>
</reference>
<comment type="caution">
    <text evidence="2">The sequence shown here is derived from an EMBL/GenBank/DDBJ whole genome shotgun (WGS) entry which is preliminary data.</text>
</comment>
<proteinExistence type="predicted"/>
<evidence type="ECO:0000256" key="1">
    <source>
        <dbReference type="SAM" id="MobiDB-lite"/>
    </source>
</evidence>
<gene>
    <name evidence="2" type="ORF">PCOR1329_LOCUS58512</name>
</gene>
<protein>
    <submittedName>
        <fullName evidence="2">Uncharacterized protein</fullName>
    </submittedName>
</protein>
<accession>A0ABN9VLU4</accession>
<dbReference type="EMBL" id="CAUYUJ010017260">
    <property type="protein sequence ID" value="CAK0873253.1"/>
    <property type="molecule type" value="Genomic_DNA"/>
</dbReference>
<feature type="region of interest" description="Disordered" evidence="1">
    <location>
        <begin position="246"/>
        <end position="271"/>
    </location>
</feature>
<evidence type="ECO:0000313" key="3">
    <source>
        <dbReference type="Proteomes" id="UP001189429"/>
    </source>
</evidence>
<name>A0ABN9VLU4_9DINO</name>
<dbReference type="Proteomes" id="UP001189429">
    <property type="component" value="Unassembled WGS sequence"/>
</dbReference>
<evidence type="ECO:0000313" key="2">
    <source>
        <dbReference type="EMBL" id="CAK0873253.1"/>
    </source>
</evidence>
<feature type="region of interest" description="Disordered" evidence="1">
    <location>
        <begin position="82"/>
        <end position="123"/>
    </location>
</feature>
<feature type="compositionally biased region" description="Low complexity" evidence="1">
    <location>
        <begin position="105"/>
        <end position="114"/>
    </location>
</feature>
<keyword evidence="3" id="KW-1185">Reference proteome</keyword>